<dbReference type="RefSeq" id="WP_014254525.1">
    <property type="nucleotide sequence ID" value="NC_016627.1"/>
</dbReference>
<dbReference type="HOGENOM" id="CLU_2272465_0_0_9"/>
<reference evidence="1 2" key="2">
    <citation type="journal article" date="2012" name="Stand. Genomic Sci.">
        <title>Complete Genome Sequence of Clostridium clariflavum DSM 19732.</title>
        <authorList>
            <person name="Izquierdo J.A."/>
            <person name="Goodwin L."/>
            <person name="Davenport K.W."/>
            <person name="Teshima H."/>
            <person name="Bruce D."/>
            <person name="Detter C."/>
            <person name="Tapia R."/>
            <person name="Han S."/>
            <person name="Land M."/>
            <person name="Hauser L."/>
            <person name="Jeffries C.D."/>
            <person name="Han J."/>
            <person name="Pitluck S."/>
            <person name="Nolan M."/>
            <person name="Chen A."/>
            <person name="Huntemann M."/>
            <person name="Mavromatis K."/>
            <person name="Mikhailova N."/>
            <person name="Liolios K."/>
            <person name="Woyke T."/>
            <person name="Lynd L.R."/>
        </authorList>
    </citation>
    <scope>NUCLEOTIDE SEQUENCE [LARGE SCALE GENOMIC DNA]</scope>
    <source>
        <strain evidence="2">DSM 19732 / NBRC 101661 / EBR45</strain>
    </source>
</reference>
<gene>
    <name evidence="1" type="ordered locus">Clocl_1251</name>
</gene>
<dbReference type="Proteomes" id="UP000005435">
    <property type="component" value="Chromosome"/>
</dbReference>
<evidence type="ECO:0000313" key="1">
    <source>
        <dbReference type="EMBL" id="AEV67910.1"/>
    </source>
</evidence>
<sequence length="102" mass="11444">MGNSYNGFVEKHGIKPNRNYEDGRSIRFDLSGDEFESYAVSTAKNYLEYDECTFNELDFDGDGEDEIGIPLHSGAGGEFMVDGFGIFKKNQNGLYEKYAFGP</sequence>
<dbReference type="AlphaFoldDB" id="G8LZK9"/>
<keyword evidence="2" id="KW-1185">Reference proteome</keyword>
<proteinExistence type="predicted"/>
<protein>
    <submittedName>
        <fullName evidence="1">Uncharacterized protein</fullName>
    </submittedName>
</protein>
<dbReference type="EMBL" id="CP003065">
    <property type="protein sequence ID" value="AEV67910.1"/>
    <property type="molecule type" value="Genomic_DNA"/>
</dbReference>
<dbReference type="KEGG" id="ccl:Clocl_1251"/>
<reference evidence="2" key="1">
    <citation type="submission" date="2011-12" db="EMBL/GenBank/DDBJ databases">
        <title>Complete sequence of Clostridium clariflavum DSM 19732.</title>
        <authorList>
            <consortium name="US DOE Joint Genome Institute"/>
            <person name="Lucas S."/>
            <person name="Han J."/>
            <person name="Lapidus A."/>
            <person name="Cheng J.-F."/>
            <person name="Goodwin L."/>
            <person name="Pitluck S."/>
            <person name="Peters L."/>
            <person name="Teshima H."/>
            <person name="Detter J.C."/>
            <person name="Han C."/>
            <person name="Tapia R."/>
            <person name="Land M."/>
            <person name="Hauser L."/>
            <person name="Kyrpides N."/>
            <person name="Ivanova N."/>
            <person name="Pagani I."/>
            <person name="Kitzmiller T."/>
            <person name="Lynd L."/>
            <person name="Izquierdo J."/>
            <person name="Woyke T."/>
        </authorList>
    </citation>
    <scope>NUCLEOTIDE SEQUENCE [LARGE SCALE GENOMIC DNA]</scope>
    <source>
        <strain evidence="2">DSM 19732 / NBRC 101661 / EBR45</strain>
    </source>
</reference>
<organism evidence="1 2">
    <name type="scientific">Acetivibrio clariflavus (strain DSM 19732 / NBRC 101661 / EBR45)</name>
    <name type="common">Clostridium clariflavum</name>
    <dbReference type="NCBI Taxonomy" id="720554"/>
    <lineage>
        <taxon>Bacteria</taxon>
        <taxon>Bacillati</taxon>
        <taxon>Bacillota</taxon>
        <taxon>Clostridia</taxon>
        <taxon>Eubacteriales</taxon>
        <taxon>Oscillospiraceae</taxon>
        <taxon>Acetivibrio</taxon>
    </lineage>
</organism>
<name>G8LZK9_ACECE</name>
<evidence type="ECO:0000313" key="2">
    <source>
        <dbReference type="Proteomes" id="UP000005435"/>
    </source>
</evidence>
<accession>G8LZK9</accession>